<feature type="signal peptide" evidence="1">
    <location>
        <begin position="1"/>
        <end position="19"/>
    </location>
</feature>
<accession>A0A8D8W5M3</accession>
<keyword evidence="1" id="KW-0732">Signal</keyword>
<protein>
    <submittedName>
        <fullName evidence="2">Uncharacterized protein</fullName>
    </submittedName>
</protein>
<organism evidence="2">
    <name type="scientific">Cacopsylla melanoneura</name>
    <dbReference type="NCBI Taxonomy" id="428564"/>
    <lineage>
        <taxon>Eukaryota</taxon>
        <taxon>Metazoa</taxon>
        <taxon>Ecdysozoa</taxon>
        <taxon>Arthropoda</taxon>
        <taxon>Hexapoda</taxon>
        <taxon>Insecta</taxon>
        <taxon>Pterygota</taxon>
        <taxon>Neoptera</taxon>
        <taxon>Paraneoptera</taxon>
        <taxon>Hemiptera</taxon>
        <taxon>Sternorrhyncha</taxon>
        <taxon>Psylloidea</taxon>
        <taxon>Psyllidae</taxon>
        <taxon>Psyllinae</taxon>
        <taxon>Cacopsylla</taxon>
    </lineage>
</organism>
<feature type="chain" id="PRO_5034641626" evidence="1">
    <location>
        <begin position="20"/>
        <end position="174"/>
    </location>
</feature>
<dbReference type="AlphaFoldDB" id="A0A8D8W5M3"/>
<proteinExistence type="predicted"/>
<reference evidence="2" key="1">
    <citation type="submission" date="2021-05" db="EMBL/GenBank/DDBJ databases">
        <authorList>
            <person name="Alioto T."/>
            <person name="Alioto T."/>
            <person name="Gomez Garrido J."/>
        </authorList>
    </citation>
    <scope>NUCLEOTIDE SEQUENCE</scope>
</reference>
<name>A0A8D8W5M3_9HEMI</name>
<evidence type="ECO:0000256" key="1">
    <source>
        <dbReference type="SAM" id="SignalP"/>
    </source>
</evidence>
<dbReference type="EMBL" id="HBUF01137891">
    <property type="protein sequence ID" value="CAG6645694.1"/>
    <property type="molecule type" value="Transcribed_RNA"/>
</dbReference>
<sequence length="174" mass="18803">MFPISSVLLLSCLLQLALSASLQGSGDPQGSGDAQVIIYNDHHTTNTLLKVFLDELFLFTITLTKSDKDDYAGIGLVNVTQSFHSPSGVRKVTFGLEAFEDEDGVLQLTSLSPAIPVDDGSENFVSASRNNIFHSLVVTDKNNVILPNSIIGKIVLTPFDSFFGRRVEISPKSS</sequence>
<evidence type="ECO:0000313" key="2">
    <source>
        <dbReference type="EMBL" id="CAG6645694.1"/>
    </source>
</evidence>